<protein>
    <submittedName>
        <fullName evidence="3">Transcriptional regulator</fullName>
    </submittedName>
</protein>
<dbReference type="Pfam" id="PF13560">
    <property type="entry name" value="HTH_31"/>
    <property type="match status" value="1"/>
</dbReference>
<dbReference type="InterPro" id="IPR001387">
    <property type="entry name" value="Cro/C1-type_HTH"/>
</dbReference>
<dbReference type="InterPro" id="IPR050807">
    <property type="entry name" value="TransReg_Diox_bact_type"/>
</dbReference>
<dbReference type="RefSeq" id="WP_114246733.1">
    <property type="nucleotide sequence ID" value="NZ_BMRN01000001.1"/>
</dbReference>
<dbReference type="SUPFAM" id="SSF47413">
    <property type="entry name" value="lambda repressor-like DNA-binding domains"/>
    <property type="match status" value="1"/>
</dbReference>
<sequence>MSDELADSLRKYRRAAGLSQEQLAHRAGLSVGPVRKIEQGDDGVRMETLHALARALGVKTSNLMAAGAPKPVPHDNPNTLNLRELRIALTPAVGLAAPDAPTGDAPDIRRLRRMTHDSALLYYEDSYQSIAADLPALIHAANDAVAYYDHGSERLDALRARSEALQLAGRYLTQIRQYDLAHGAIKEAISDARLAGSELTAASGVGGMCFVLIRTERFDEAEDIAVATMDIVEPKIKGATVDAYATWGGLAMEAAAAAARNNRPEEAKALRRAAGTAAKAVGVSHRNLLRHWSQFGPVTAAMKELEDAMVTGDARTVVRKSGEEEELQPQAWKRLGKPSTNDGNRYYLDLARARVRTGDTSAAMEELSRLDHVAPEWFRHQTAAAITFEEITKKRRTLTADMRTVGAHLGVFG</sequence>
<evidence type="ECO:0000259" key="2">
    <source>
        <dbReference type="PROSITE" id="PS50943"/>
    </source>
</evidence>
<evidence type="ECO:0000313" key="3">
    <source>
        <dbReference type="EMBL" id="AXE80281.1"/>
    </source>
</evidence>
<reference evidence="3 4" key="1">
    <citation type="journal article" date="2018" name="Front. Microbiol.">
        <title>Genome Sequencing of Streptomyces atratus SCSIOZH16 and Activation Production of Nocardamine via Metabolic Engineering.</title>
        <authorList>
            <person name="Li Y."/>
            <person name="Zhang C."/>
            <person name="Liu C."/>
            <person name="Ju J."/>
            <person name="Ma J."/>
        </authorList>
    </citation>
    <scope>NUCLEOTIDE SEQUENCE [LARGE SCALE GENOMIC DNA]</scope>
    <source>
        <strain evidence="3 4">SCSIO_ZH16</strain>
    </source>
</reference>
<dbReference type="GeneID" id="95522394"/>
<organism evidence="3 4">
    <name type="scientific">Streptomyces atratus</name>
    <dbReference type="NCBI Taxonomy" id="1893"/>
    <lineage>
        <taxon>Bacteria</taxon>
        <taxon>Bacillati</taxon>
        <taxon>Actinomycetota</taxon>
        <taxon>Actinomycetes</taxon>
        <taxon>Kitasatosporales</taxon>
        <taxon>Streptomycetaceae</taxon>
        <taxon>Streptomyces</taxon>
    </lineage>
</organism>
<name>A0A2Z5JIU5_STRAR</name>
<proteinExistence type="predicted"/>
<dbReference type="GO" id="GO:0005829">
    <property type="term" value="C:cytosol"/>
    <property type="evidence" value="ECO:0007669"/>
    <property type="project" value="TreeGrafter"/>
</dbReference>
<dbReference type="InterPro" id="IPR010982">
    <property type="entry name" value="Lambda_DNA-bd_dom_sf"/>
</dbReference>
<dbReference type="EMBL" id="CP027306">
    <property type="protein sequence ID" value="AXE80281.1"/>
    <property type="molecule type" value="Genomic_DNA"/>
</dbReference>
<dbReference type="CDD" id="cd00093">
    <property type="entry name" value="HTH_XRE"/>
    <property type="match status" value="1"/>
</dbReference>
<dbReference type="Proteomes" id="UP000252698">
    <property type="component" value="Chromosome"/>
</dbReference>
<dbReference type="AlphaFoldDB" id="A0A2Z5JIU5"/>
<dbReference type="PANTHER" id="PTHR46797">
    <property type="entry name" value="HTH-TYPE TRANSCRIPTIONAL REGULATOR"/>
    <property type="match status" value="1"/>
</dbReference>
<accession>A0A2Z5JIU5</accession>
<dbReference type="GO" id="GO:0003700">
    <property type="term" value="F:DNA-binding transcription factor activity"/>
    <property type="evidence" value="ECO:0007669"/>
    <property type="project" value="TreeGrafter"/>
</dbReference>
<feature type="domain" description="HTH cro/C1-type" evidence="2">
    <location>
        <begin position="9"/>
        <end position="63"/>
    </location>
</feature>
<dbReference type="Gene3D" id="1.10.260.40">
    <property type="entry name" value="lambda repressor-like DNA-binding domains"/>
    <property type="match status" value="1"/>
</dbReference>
<evidence type="ECO:0000256" key="1">
    <source>
        <dbReference type="ARBA" id="ARBA00023125"/>
    </source>
</evidence>
<keyword evidence="1" id="KW-0238">DNA-binding</keyword>
<dbReference type="KEGG" id="sata:C5746_28755"/>
<dbReference type="PANTHER" id="PTHR46797:SF1">
    <property type="entry name" value="METHYLPHOSPHONATE SYNTHASE"/>
    <property type="match status" value="1"/>
</dbReference>
<gene>
    <name evidence="3" type="ORF">C5746_28755</name>
</gene>
<dbReference type="GO" id="GO:0003677">
    <property type="term" value="F:DNA binding"/>
    <property type="evidence" value="ECO:0007669"/>
    <property type="project" value="UniProtKB-KW"/>
</dbReference>
<dbReference type="PROSITE" id="PS50943">
    <property type="entry name" value="HTH_CROC1"/>
    <property type="match status" value="1"/>
</dbReference>
<evidence type="ECO:0000313" key="4">
    <source>
        <dbReference type="Proteomes" id="UP000252698"/>
    </source>
</evidence>
<dbReference type="SMART" id="SM00530">
    <property type="entry name" value="HTH_XRE"/>
    <property type="match status" value="1"/>
</dbReference>